<dbReference type="InterPro" id="IPR034660">
    <property type="entry name" value="DinB/YfiT-like"/>
</dbReference>
<organism evidence="1 2">
    <name type="scientific">Armatimonas rosea</name>
    <dbReference type="NCBI Taxonomy" id="685828"/>
    <lineage>
        <taxon>Bacteria</taxon>
        <taxon>Bacillati</taxon>
        <taxon>Armatimonadota</taxon>
        <taxon>Armatimonadia</taxon>
        <taxon>Armatimonadales</taxon>
        <taxon>Armatimonadaceae</taxon>
        <taxon>Armatimonas</taxon>
    </lineage>
</organism>
<accession>A0A7W9SSM7</accession>
<evidence type="ECO:0000313" key="2">
    <source>
        <dbReference type="Proteomes" id="UP000520814"/>
    </source>
</evidence>
<sequence length="145" mass="17314">MDMLRVALEGCPETIWNSGTPPRQFWRLAYHALFYTHLYLEVTEADFQAWEKHRDEVESDQERERLDATPYTREELLEYWALVDAHIDTQFDKIDLSAPECGIPWYTLPKLDHVILNLRHLSEHGGQLRDRVMEAGVDQRWFTRR</sequence>
<protein>
    <recommendedName>
        <fullName evidence="3">DinB family protein</fullName>
    </recommendedName>
</protein>
<dbReference type="EMBL" id="JACHGW010000004">
    <property type="protein sequence ID" value="MBB6052106.1"/>
    <property type="molecule type" value="Genomic_DNA"/>
</dbReference>
<proteinExistence type="predicted"/>
<gene>
    <name evidence="1" type="ORF">HNQ39_003927</name>
</gene>
<dbReference type="AlphaFoldDB" id="A0A7W9SSM7"/>
<dbReference type="SUPFAM" id="SSF109854">
    <property type="entry name" value="DinB/YfiT-like putative metalloenzymes"/>
    <property type="match status" value="1"/>
</dbReference>
<dbReference type="Proteomes" id="UP000520814">
    <property type="component" value="Unassembled WGS sequence"/>
</dbReference>
<name>A0A7W9SSM7_ARMRO</name>
<keyword evidence="2" id="KW-1185">Reference proteome</keyword>
<evidence type="ECO:0008006" key="3">
    <source>
        <dbReference type="Google" id="ProtNLM"/>
    </source>
</evidence>
<evidence type="ECO:0000313" key="1">
    <source>
        <dbReference type="EMBL" id="MBB6052106.1"/>
    </source>
</evidence>
<dbReference type="RefSeq" id="WP_184200512.1">
    <property type="nucleotide sequence ID" value="NZ_JACHGW010000004.1"/>
</dbReference>
<comment type="caution">
    <text evidence="1">The sequence shown here is derived from an EMBL/GenBank/DDBJ whole genome shotgun (WGS) entry which is preliminary data.</text>
</comment>
<reference evidence="1 2" key="1">
    <citation type="submission" date="2020-08" db="EMBL/GenBank/DDBJ databases">
        <title>Genomic Encyclopedia of Type Strains, Phase IV (KMG-IV): sequencing the most valuable type-strain genomes for metagenomic binning, comparative biology and taxonomic classification.</title>
        <authorList>
            <person name="Goeker M."/>
        </authorList>
    </citation>
    <scope>NUCLEOTIDE SEQUENCE [LARGE SCALE GENOMIC DNA]</scope>
    <source>
        <strain evidence="1 2">DSM 23562</strain>
    </source>
</reference>